<dbReference type="EMBL" id="JACRDE010000507">
    <property type="protein sequence ID" value="MBI5251684.1"/>
    <property type="molecule type" value="Genomic_DNA"/>
</dbReference>
<dbReference type="Gene3D" id="3.40.50.300">
    <property type="entry name" value="P-loop containing nucleotide triphosphate hydrolases"/>
    <property type="match status" value="1"/>
</dbReference>
<accession>A0A9D6Z540</accession>
<dbReference type="NCBIfam" id="NF004167">
    <property type="entry name" value="PRK05632.1"/>
    <property type="match status" value="1"/>
</dbReference>
<feature type="domain" description="Phosphate acetyl/butaryl transferase" evidence="13">
    <location>
        <begin position="372"/>
        <end position="689"/>
    </location>
</feature>
<dbReference type="CDD" id="cd03109">
    <property type="entry name" value="DTBS"/>
    <property type="match status" value="1"/>
</dbReference>
<evidence type="ECO:0000259" key="13">
    <source>
        <dbReference type="Pfam" id="PF01515"/>
    </source>
</evidence>
<dbReference type="InterPro" id="IPR042113">
    <property type="entry name" value="P_AcTrfase_dom1"/>
</dbReference>
<dbReference type="InterPro" id="IPR016475">
    <property type="entry name" value="P-Actrans_bac"/>
</dbReference>
<proteinExistence type="inferred from homology"/>
<evidence type="ECO:0000256" key="9">
    <source>
        <dbReference type="ARBA" id="ARBA00022679"/>
    </source>
</evidence>
<evidence type="ECO:0000313" key="16">
    <source>
        <dbReference type="Proteomes" id="UP000807825"/>
    </source>
</evidence>
<dbReference type="NCBIfam" id="TIGR00651">
    <property type="entry name" value="pta"/>
    <property type="match status" value="1"/>
</dbReference>
<evidence type="ECO:0000256" key="4">
    <source>
        <dbReference type="ARBA" id="ARBA00009786"/>
    </source>
</evidence>
<dbReference type="Gene3D" id="3.40.1390.20">
    <property type="entry name" value="HprK N-terminal domain-like"/>
    <property type="match status" value="1"/>
</dbReference>
<evidence type="ECO:0000313" key="15">
    <source>
        <dbReference type="EMBL" id="MBI5251684.1"/>
    </source>
</evidence>
<dbReference type="InterPro" id="IPR050500">
    <property type="entry name" value="Phos_Acetyltrans/Butyryltrans"/>
</dbReference>
<dbReference type="Pfam" id="PF01515">
    <property type="entry name" value="PTA_PTB"/>
    <property type="match status" value="1"/>
</dbReference>
<evidence type="ECO:0000259" key="14">
    <source>
        <dbReference type="Pfam" id="PF07085"/>
    </source>
</evidence>
<keyword evidence="8 12" id="KW-0963">Cytoplasm</keyword>
<protein>
    <recommendedName>
        <fullName evidence="7 12">Phosphate acetyltransferase</fullName>
        <ecNumber evidence="6 12">2.3.1.8</ecNumber>
    </recommendedName>
    <alternativeName>
        <fullName evidence="11 12">Phosphotransacetylase</fullName>
    </alternativeName>
</protein>
<comment type="caution">
    <text evidence="15">The sequence shown here is derived from an EMBL/GenBank/DDBJ whole genome shotgun (WGS) entry which is preliminary data.</text>
</comment>
<dbReference type="Pfam" id="PF07085">
    <property type="entry name" value="DRTGG"/>
    <property type="match status" value="1"/>
</dbReference>
<comment type="domain">
    <text evidence="12">The N-terminal region seems to be important for proper quaternary structure. The C-terminal region contains the substrate-binding site.</text>
</comment>
<dbReference type="Pfam" id="PF13500">
    <property type="entry name" value="AAA_26"/>
    <property type="match status" value="1"/>
</dbReference>
<dbReference type="InterPro" id="IPR042112">
    <property type="entry name" value="P_AcTrfase_dom2"/>
</dbReference>
<dbReference type="PANTHER" id="PTHR43356:SF3">
    <property type="entry name" value="PHOSPHATE ACETYLTRANSFERASE"/>
    <property type="match status" value="1"/>
</dbReference>
<dbReference type="AlphaFoldDB" id="A0A9D6Z540"/>
<dbReference type="EC" id="2.3.1.8" evidence="6 12"/>
<evidence type="ECO:0000256" key="5">
    <source>
        <dbReference type="ARBA" id="ARBA00011643"/>
    </source>
</evidence>
<evidence type="ECO:0000256" key="7">
    <source>
        <dbReference type="ARBA" id="ARBA00021528"/>
    </source>
</evidence>
<keyword evidence="9 12" id="KW-0808">Transferase</keyword>
<dbReference type="SUPFAM" id="SSF75138">
    <property type="entry name" value="HprK N-terminal domain-like"/>
    <property type="match status" value="1"/>
</dbReference>
<dbReference type="InterPro" id="IPR028979">
    <property type="entry name" value="Ser_kin/Pase_Hpr-like_N_sf"/>
</dbReference>
<comment type="function">
    <text evidence="12">Involved in acetate metabolism.</text>
</comment>
<evidence type="ECO:0000256" key="2">
    <source>
        <dbReference type="ARBA" id="ARBA00004989"/>
    </source>
</evidence>
<evidence type="ECO:0000256" key="10">
    <source>
        <dbReference type="ARBA" id="ARBA00023315"/>
    </source>
</evidence>
<dbReference type="Gene3D" id="3.40.50.10950">
    <property type="match status" value="1"/>
</dbReference>
<gene>
    <name evidence="15" type="primary">pta</name>
    <name evidence="15" type="ORF">HY912_19500</name>
</gene>
<evidence type="ECO:0000256" key="12">
    <source>
        <dbReference type="PIRNR" id="PIRNR006107"/>
    </source>
</evidence>
<dbReference type="Gene3D" id="3.40.50.10750">
    <property type="entry name" value="Isocitrate/Isopropylmalate dehydrogenase-like"/>
    <property type="match status" value="1"/>
</dbReference>
<dbReference type="InterPro" id="IPR010766">
    <property type="entry name" value="DRTGG"/>
</dbReference>
<dbReference type="SUPFAM" id="SSF53659">
    <property type="entry name" value="Isocitrate/Isopropylmalate dehydrogenase-like"/>
    <property type="match status" value="1"/>
</dbReference>
<comment type="subcellular location">
    <subcellularLocation>
        <location evidence="1 12">Cytoplasm</location>
    </subcellularLocation>
</comment>
<organism evidence="15 16">
    <name type="scientific">Desulfomonile tiedjei</name>
    <dbReference type="NCBI Taxonomy" id="2358"/>
    <lineage>
        <taxon>Bacteria</taxon>
        <taxon>Pseudomonadati</taxon>
        <taxon>Thermodesulfobacteriota</taxon>
        <taxon>Desulfomonilia</taxon>
        <taxon>Desulfomonilales</taxon>
        <taxon>Desulfomonilaceae</taxon>
        <taxon>Desulfomonile</taxon>
    </lineage>
</organism>
<dbReference type="PANTHER" id="PTHR43356">
    <property type="entry name" value="PHOSPHATE ACETYLTRANSFERASE"/>
    <property type="match status" value="1"/>
</dbReference>
<name>A0A9D6Z540_9BACT</name>
<comment type="similarity">
    <text evidence="4 12">In the N-terminal section; belongs to the CobB/CobQ family.</text>
</comment>
<comment type="subunit">
    <text evidence="5">Homohexamer.</text>
</comment>
<evidence type="ECO:0000256" key="6">
    <source>
        <dbReference type="ARBA" id="ARBA00012707"/>
    </source>
</evidence>
<reference evidence="15" key="1">
    <citation type="submission" date="2020-07" db="EMBL/GenBank/DDBJ databases">
        <title>Huge and variable diversity of episymbiotic CPR bacteria and DPANN archaea in groundwater ecosystems.</title>
        <authorList>
            <person name="He C.Y."/>
            <person name="Keren R."/>
            <person name="Whittaker M."/>
            <person name="Farag I.F."/>
            <person name="Doudna J."/>
            <person name="Cate J.H.D."/>
            <person name="Banfield J.F."/>
        </authorList>
    </citation>
    <scope>NUCLEOTIDE SEQUENCE</scope>
    <source>
        <strain evidence="15">NC_groundwater_1664_Pr3_B-0.1um_52_9</strain>
    </source>
</reference>
<dbReference type="InterPro" id="IPR002505">
    <property type="entry name" value="PTA_PTB"/>
</dbReference>
<comment type="pathway">
    <text evidence="2 12">Metabolic intermediate biosynthesis; acetyl-CoA biosynthesis; acetyl-CoA from acetate: step 2/2.</text>
</comment>
<dbReference type="GO" id="GO:0005737">
    <property type="term" value="C:cytoplasm"/>
    <property type="evidence" value="ECO:0007669"/>
    <property type="project" value="UniProtKB-SubCell"/>
</dbReference>
<dbReference type="InterPro" id="IPR004614">
    <property type="entry name" value="P_AcTrfase"/>
</dbReference>
<comment type="catalytic activity">
    <reaction evidence="12">
        <text>acetyl-CoA + phosphate = acetyl phosphate + CoA</text>
        <dbReference type="Rhea" id="RHEA:19521"/>
        <dbReference type="ChEBI" id="CHEBI:22191"/>
        <dbReference type="ChEBI" id="CHEBI:43474"/>
        <dbReference type="ChEBI" id="CHEBI:57287"/>
        <dbReference type="ChEBI" id="CHEBI:57288"/>
        <dbReference type="EC" id="2.3.1.8"/>
    </reaction>
</comment>
<dbReference type="PIRSF" id="PIRSF006107">
    <property type="entry name" value="PhpActrans_proteobac"/>
    <property type="match status" value="1"/>
</dbReference>
<evidence type="ECO:0000256" key="8">
    <source>
        <dbReference type="ARBA" id="ARBA00022490"/>
    </source>
</evidence>
<dbReference type="NCBIfam" id="NF007233">
    <property type="entry name" value="PRK09653.1"/>
    <property type="match status" value="1"/>
</dbReference>
<dbReference type="GO" id="GO:0008959">
    <property type="term" value="F:phosphate acetyltransferase activity"/>
    <property type="evidence" value="ECO:0007669"/>
    <property type="project" value="UniProtKB-EC"/>
</dbReference>
<dbReference type="FunFam" id="3.40.50.10750:FF:000001">
    <property type="entry name" value="Phosphate acetyltransferase"/>
    <property type="match status" value="1"/>
</dbReference>
<dbReference type="SUPFAM" id="SSF52540">
    <property type="entry name" value="P-loop containing nucleoside triphosphate hydrolases"/>
    <property type="match status" value="1"/>
</dbReference>
<dbReference type="Proteomes" id="UP000807825">
    <property type="component" value="Unassembled WGS sequence"/>
</dbReference>
<feature type="domain" description="DRTGG" evidence="14">
    <location>
        <begin position="213"/>
        <end position="327"/>
    </location>
</feature>
<evidence type="ECO:0000256" key="11">
    <source>
        <dbReference type="ARBA" id="ARBA00031108"/>
    </source>
</evidence>
<evidence type="ECO:0000256" key="1">
    <source>
        <dbReference type="ARBA" id="ARBA00004496"/>
    </source>
</evidence>
<evidence type="ECO:0000256" key="3">
    <source>
        <dbReference type="ARBA" id="ARBA00008756"/>
    </source>
</evidence>
<dbReference type="InterPro" id="IPR027417">
    <property type="entry name" value="P-loop_NTPase"/>
</dbReference>
<keyword evidence="10 12" id="KW-0012">Acyltransferase</keyword>
<comment type="similarity">
    <text evidence="3 12">In the C-terminal section; belongs to the phosphate acetyltransferase and butyryltransferase family.</text>
</comment>
<sequence>MAQCIYVTGTEARSGKSIVTLGLIEWLSNQGRSVGFFRPVIMSENEPDRFIHLILSRYGSRFPYFAMYGCTYDQVLEQVSSNRQEAIFELILDKFRAMERQCEVIVSVGTDFTGSTVPLEFGFNADLAYNLNCPVVPIVKGYGKTTQQIAEAARVVVESLEQRRCDVLAVIVNRVSPGTERELGDEMRNAMTGRLPAFVIPEHAILAKPTVGEIARALKAVRLRGEPESLGRVVSQFKIAAMELPQFLERVAEGNLIITPGDRSDIIVGSLAADASGSYPRISGLLLTGGLRPVPQVQRLIQGLTGSSVPILAVDTDTFTTATNVNSVRSALDPEDSRKIAAALGLVEANVHFEELQQRLAVTRSHHVTPLMFEYELIQKARADRRHIVLPEGSDERILRAAEILLLRDVVDITLLGNPEEIRQKISALSMELDGIRIIDPLDSPLRDSYAQTYYDLRKHKGMSRQIAFDTVGDSSYFGTLMVYHEHADGMVSGAIHTTSQTIRPAFEIIKTLPGFPVVSSVFFMCLADRVLVFGDCAVIPDPNSEQLAAIAISSAVTAKMFGIEPIVAMLSYSTGESGTGEDVDKVRSATSILRKLRPDIKVEGPIQYDAAIDVGVARTKLPASELAGHATVFIFPDLNTGNTTYKAVQRSASAVAIGPVLQGLRKPVNDLSRGCTVADIVNTVAITAIQAQAIRGAV</sequence>